<evidence type="ECO:0000313" key="3">
    <source>
        <dbReference type="Proteomes" id="UP000290189"/>
    </source>
</evidence>
<organism evidence="2 3">
    <name type="scientific">Plasmodiophora brassicae</name>
    <name type="common">Clubroot disease agent</name>
    <dbReference type="NCBI Taxonomy" id="37360"/>
    <lineage>
        <taxon>Eukaryota</taxon>
        <taxon>Sar</taxon>
        <taxon>Rhizaria</taxon>
        <taxon>Endomyxa</taxon>
        <taxon>Phytomyxea</taxon>
        <taxon>Plasmodiophorida</taxon>
        <taxon>Plasmodiophoridae</taxon>
        <taxon>Plasmodiophora</taxon>
    </lineage>
</organism>
<gene>
    <name evidence="2" type="ORF">PLBR_LOCUS3908</name>
</gene>
<dbReference type="AlphaFoldDB" id="A0A3P3Y943"/>
<dbReference type="EMBL" id="OVEO01000006">
    <property type="protein sequence ID" value="SPQ96693.1"/>
    <property type="molecule type" value="Genomic_DNA"/>
</dbReference>
<evidence type="ECO:0000313" key="2">
    <source>
        <dbReference type="EMBL" id="SPQ96693.1"/>
    </source>
</evidence>
<protein>
    <submittedName>
        <fullName evidence="2">Uncharacterized protein</fullName>
    </submittedName>
</protein>
<geneLocation type="mitochondrion" evidence="2"/>
<keyword evidence="1" id="KW-0812">Transmembrane</keyword>
<feature type="transmembrane region" description="Helical" evidence="1">
    <location>
        <begin position="112"/>
        <end position="133"/>
    </location>
</feature>
<name>A0A3P3Y943_PLABS</name>
<dbReference type="Proteomes" id="UP000290189">
    <property type="component" value="Unassembled WGS sequence"/>
</dbReference>
<feature type="transmembrane region" description="Helical" evidence="1">
    <location>
        <begin position="79"/>
        <end position="100"/>
    </location>
</feature>
<evidence type="ECO:0000256" key="1">
    <source>
        <dbReference type="SAM" id="Phobius"/>
    </source>
</evidence>
<accession>A0A3P3Y943</accession>
<keyword evidence="1" id="KW-0472">Membrane</keyword>
<proteinExistence type="predicted"/>
<keyword evidence="1" id="KW-1133">Transmembrane helix</keyword>
<reference evidence="2 3" key="1">
    <citation type="submission" date="2018-03" db="EMBL/GenBank/DDBJ databases">
        <authorList>
            <person name="Fogelqvist J."/>
        </authorList>
    </citation>
    <scope>NUCLEOTIDE SEQUENCE [LARGE SCALE GENOMIC DNA]</scope>
</reference>
<feature type="transmembrane region" description="Helical" evidence="1">
    <location>
        <begin position="53"/>
        <end position="73"/>
    </location>
</feature>
<feature type="transmembrane region" description="Helical" evidence="1">
    <location>
        <begin position="153"/>
        <end position="171"/>
    </location>
</feature>
<keyword evidence="2" id="KW-0496">Mitochondrion</keyword>
<sequence length="197" mass="21254">MIVDDEYEFGTYTSRRMSYEVSLRRSQRYIVPIASTTTRRLQCRESCLRLSDWALAIASLAVIATSSYCLARGRDRGHAVRPLLICAIAGASLALPIGLLGDRRPLQRGRMVWSVLLLTVQVAILVAVILARFGLLLAATSQPSPSSRVHLEVVAGTLALLVVATCAGVTARHQVHKLAARIAASNGLYSSDGPQIS</sequence>